<reference evidence="4" key="1">
    <citation type="submission" date="2017-08" db="EMBL/GenBank/DDBJ databases">
        <title>A dynamic microbial community with high functional redundancy inhabits the cold, oxic subseafloor aquifer.</title>
        <authorList>
            <person name="Tully B.J."/>
            <person name="Wheat C.G."/>
            <person name="Glazer B.T."/>
            <person name="Huber J.A."/>
        </authorList>
    </citation>
    <scope>NUCLEOTIDE SEQUENCE [LARGE SCALE GENOMIC DNA]</scope>
</reference>
<comment type="caution">
    <text evidence="3">The sequence shown here is derived from an EMBL/GenBank/DDBJ whole genome shotgun (WGS) entry which is preliminary data.</text>
</comment>
<feature type="domain" description="DUF6701" evidence="2">
    <location>
        <begin position="3002"/>
        <end position="3620"/>
    </location>
</feature>
<sequence length="3624" mass="377319">MIFNPSNTSTSTQSMRKLAGLMLACFITMFVMVPEAEAQCGTGGVLNAYVSYEGCTETKSGGTNVTSLNIAVPAGTASGDLLIASISTDGNRTINTPAGWTALDNSVVGAGAVTLGVFSRVAGGSEPGSYTFSWAGGERAIGIIMRFTNATGNLVFATNSGFNGAPQAPSVNTTTTMGGNTEDENNLILRLAAWDDDDEQNNPFSIIGGHTNINQDQASGGNSSSSGSAAFIQQATAGASSGTANFSNGNEQWATMTVALEPNAPVPIPFFCPGIDGAITGGQLVVLEQCTQFKSGFDDDAITIDKPSLAAEGDLMIAVVNTDGSEIPFTISPVADGFTLIRQDESGGITFAIYSKFVGSAEPANYTWDLASDEQRIAYIMLFTGASGKILPDPTIPFNSGTNASPLSPAITTAINNTLVLRMATSDDDDISINPSVVIPGGAPPFVNITSDSSGLFGSAVSTQAVYRNAETAGTFGTENFTINTANEFWKAITLGVEPLEFKFSYPDANTQMSLCAIEQVTLRVTDNNDNPVEEFVGTVTLSTSGFAGGTGNWADPAALGNFGTLTPGALNSGTATYEFDATDAGEITLNFTTGAVGALSFDLDYLGRFSENGGADDPTLIVDDNCEFTIDFANNSTGTCSSGPEAFTVEILDSAGDLALNYTGTVDLTLDLGTGGDYSSSGTNPIVQGAPNDGAASYTFDLLDQGSVIFGYLNTNPLPQTVNIDATDNSPPVAASYDTGATDESLVFTDCEIRITYVGGDDTRDVCSIAQVIFTITDSAGNPIGGYAGDLDISTSTSTGDWSGATAGTVPLAGGELDNNIGGAGNGQAKYQFDGTEAGTITLDFRNLFVSAITLAVSGTAANGATVNLSGDFSSDPTLDIAACTLVIDVASATNQSDVCRAGETVTYTIRDRDAFIATDFNGFLVLITDALPNIGDYALPIGGLGGNGVLDNGGGNDGIATYQFDPDAGDAGVLEVLFSLDTAATVSLDVISTSIVVDKSDGDIEFEPCEFRIAFPDAVTPNQTDVCSVELVRISIFDIDGDAVTDYTGSINLSTNSGDGSWSINNADGILSDPFGEDGSASYQFEVAGSDLGTIDLNFVHSASSNASVNIDVSDTITTDPGDPGTANDPNLSVDLCTFTISYDSGATSNDATEAACVIHKVTIQILDSASNPPAVAYTGTVNISTSTNHGDWGVGGGLGLLSPDPDDDDNGAVTYVFDFADGNVVELDFINLHAETLSIDIVDQVEGLDGVIVEDGTADPNLEITSCFPAVSAQSCVNATSTTITIDTGLPVASRMVVMVVNHEGEVDVNDFPTFGGNNMSLIYQEKNTDGPGNTMEMWGILDADFPVGTGPHTGSFSGPTNGPSMCLLYLTDVEQNLSLSSGSDSDPVNGSQDEGNKVASTTVTTSQNNSLLISVVGNGDGSEDYDLVSPNPPLTRLFQGPDPASGDFAGSSGVIASAAAVTVDETWDEATGDTPNRHSHIVAAFAPFITGPPIAIGYVPVILFQTYAGNISYRAFGASLRTSNNGAGSCNAVDFASATLTLPDENPAVPPFVGEVGPDSTVLAAWLYWFGSGDLTAIDFGSVFNEVTLVDPSATSTVITGDELFIVENVGNGNNLDFFAAYKDVTPLVTGNGTYTVQNLDADFGTPWSITGACAGGWSMIVIYENDFEQLRVINLFHGFQPFQDSAFTLVPRNFRMASPDAIAEIPNGQVTHITIEGDETIFSGDEGLQIQDAPGSTNTANYITLDTDYNPDGAEFNGTVTRPIYQLVDVDPGPGTEWVYLFDPSAGQNGYEIDFPGPDAPPPAAAPGDEPGASWGVDIDTHYISGDGDDTDGDDDVLNPFAMVDAEEITTRYSSGGDLVLLVSEIISVTNAPIADIEITKTENGVFKVNSTGIYEYAVTNNGNGASSYGDATGTITVTDILPPGMTFASAGDVIGDDWSCSVTLDLGAFTCEYDIAADFPGGELGETAPGSGIGQSLPTLSATVQIDGPAGFFTSLNNDAKNVARVLHSDGTCPAAADGVSPDPATCKPPEFDNVNDLQGGTIDINTLDDKTGNNNNVDSITTNVKGVETDLGITKTVNGVLEADDPDVTGQYTLTVTNFGPDDITPLLTTPTISVFDIEPAFLEFTTVDITTDPDWTCNIADGSPDILTCTFDGTLLVGNTTNIILNVDVIGDDGNVVSNTASVASGLYNFDINSANDADTEITAIVAPPAASSEKFLLSVSSLLGNTTIGTGAGELVDFKNDDLIIYDPILDEATMFFDNDALGYSVDDINAVHLLPNGHIILSANDASTIGANTLAFGKDDLVIYDPISQQASLFFDGSIISGADVNIDAIYVLDNGDIVFSTTATASIGATSWSDSDLVLYDGVSASIYLNGEDPDVFDVSTVNVDAAYIRVDPADATAVIDTFVFSADNEGATVSDDGSTFGRDDVVELVVDDNLNPDVTSSDNLFSGNIPIGVFSAFDLQRRLNALHVVEDGYLGHFAISQSQAGNACEAGRITITKHQGISHDIDTDYFGSIEITTSTGKGDWSIDIGDGVLVNSGLGVATYTFVPSDNGQVTLNLNLTEDPPVASSLNVNVTNRVVTELGTEDPNFNYNLVVTGVTYRDEFASISFTNNDGSTGWDSDWVEVDGDVGGAGAATGNVSVSGGALHFTSTPATVVNPSLTRAADLTLYDVSETVFLTFDYSYSDLSAADSIRVRARDGDSGFVTVATYTGLSGNNGTIAESIDLTAALAVADFTVGPAEIQFEITNGYTLNSIFIVDNIELSSGTTDCGIGQIHHFDIEIATSGIACVASTVTIIGHDANHFPASPGNGTVINLSTSTGAGTWASILVGAGALVDIGAEGLPTNVNGQGVYTFFGDENSVQLQFNYTDPAGDTPTVNFDIAGAYSEQQVPDHDPSITFNEIGLLFFNETTSSTTLPFQIAGKPSLALPTSGLVTLQIVQSVITLGENPAVACESLVPDQTTVKIKFAGICENPGTCAVPNMTIVDAASTPQTLVPVFNSGTVNPETSGLELDVFFENQSTIVDGDANIGAVVDFSYPDAGKISLHAEFDILFDDDILGIRSGDTVSGASEIFIVRPFGFDIDFTDDRAGGGTLSLAPDADGPAFARAGIDFDATISAVVWEASDDLNFDGAPDFGADLSGNIVTANYGEENAGAGAGGVVQLSVATLNPGVPGGVNGAILAGKEIFDGFANGFKTQSIAIDEVGIYDLDAVLVDSGLFTPINYFDEVVSEGVLGGVIDVGRIYPSYFELLSFSFMPRVNQAMVCAAVSPFTYMGEDFGLNMVIQAKSGISGTDIDSVNYIGDFAKLVDFAELDIRAIVDVGGSMPDIDYSSRLVNTSIDTDFTGDWVSGSLTIGGNMNVSRPPGGAEEAPLTLVQIVFGAIDDNDDGAGDANDVLLDVLALDVDLDDGITEPGTDAFALLGTHEFRYGRLLIDNAYGPETEPLGIPLRLEYFDGTNFITNTDDSCTAFEYDITTPALTYIATSYEAPLADGDTTIELGEITDVTVTVFEGQTNRLADGDNDDSNDADRPFITSTPLADATGRVMVEFNLNAASLPTPLGFLSYDWRGDPGEIDDYDEIPDGSYTDSPRGVIEFGSYRGHDRVINWQEIYIGP</sequence>
<gene>
    <name evidence="3" type="ORF">COA96_11035</name>
</gene>
<evidence type="ECO:0000313" key="3">
    <source>
        <dbReference type="EMBL" id="PCJ23788.1"/>
    </source>
</evidence>
<feature type="region of interest" description="Disordered" evidence="1">
    <location>
        <begin position="1798"/>
        <end position="1840"/>
    </location>
</feature>
<proteinExistence type="predicted"/>
<dbReference type="Proteomes" id="UP000218327">
    <property type="component" value="Unassembled WGS sequence"/>
</dbReference>
<evidence type="ECO:0000313" key="4">
    <source>
        <dbReference type="Proteomes" id="UP000218327"/>
    </source>
</evidence>
<dbReference type="Pfam" id="PF20419">
    <property type="entry name" value="DUF6701"/>
    <property type="match status" value="1"/>
</dbReference>
<evidence type="ECO:0000256" key="1">
    <source>
        <dbReference type="SAM" id="MobiDB-lite"/>
    </source>
</evidence>
<evidence type="ECO:0000259" key="2">
    <source>
        <dbReference type="Pfam" id="PF20419"/>
    </source>
</evidence>
<feature type="region of interest" description="Disordered" evidence="1">
    <location>
        <begin position="200"/>
        <end position="229"/>
    </location>
</feature>
<organism evidence="3 4">
    <name type="scientific">SAR86 cluster bacterium</name>
    <dbReference type="NCBI Taxonomy" id="2030880"/>
    <lineage>
        <taxon>Bacteria</taxon>
        <taxon>Pseudomonadati</taxon>
        <taxon>Pseudomonadota</taxon>
        <taxon>Gammaproteobacteria</taxon>
        <taxon>SAR86 cluster</taxon>
    </lineage>
</organism>
<dbReference type="EMBL" id="NVVJ01000034">
    <property type="protein sequence ID" value="PCJ23788.1"/>
    <property type="molecule type" value="Genomic_DNA"/>
</dbReference>
<name>A0A2A5AYC0_9GAMM</name>
<feature type="region of interest" description="Disordered" evidence="1">
    <location>
        <begin position="1382"/>
        <end position="1407"/>
    </location>
</feature>
<accession>A0A2A5AYC0</accession>
<dbReference type="InterPro" id="IPR046524">
    <property type="entry name" value="DUF6701"/>
</dbReference>
<protein>
    <recommendedName>
        <fullName evidence="2">DUF6701 domain-containing protein</fullName>
    </recommendedName>
</protein>
<feature type="compositionally biased region" description="Low complexity" evidence="1">
    <location>
        <begin position="218"/>
        <end position="229"/>
    </location>
</feature>